<dbReference type="HOGENOM" id="CLU_1941137_0_0_1"/>
<dbReference type="EnsemblPlants" id="LPERR02G10310.1">
    <property type="protein sequence ID" value="LPERR02G10310.1"/>
    <property type="gene ID" value="LPERR02G10310"/>
</dbReference>
<proteinExistence type="predicted"/>
<reference evidence="2" key="3">
    <citation type="submission" date="2015-04" db="UniProtKB">
        <authorList>
            <consortium name="EnsemblPlants"/>
        </authorList>
    </citation>
    <scope>IDENTIFICATION</scope>
</reference>
<accession>A0A0D9VET0</accession>
<reference evidence="3" key="2">
    <citation type="submission" date="2013-12" db="EMBL/GenBank/DDBJ databases">
        <authorList>
            <person name="Yu Y."/>
            <person name="Lee S."/>
            <person name="de Baynast K."/>
            <person name="Wissotski M."/>
            <person name="Liu L."/>
            <person name="Talag J."/>
            <person name="Goicoechea J."/>
            <person name="Angelova A."/>
            <person name="Jetty R."/>
            <person name="Kudrna D."/>
            <person name="Golser W."/>
            <person name="Rivera L."/>
            <person name="Zhang J."/>
            <person name="Wing R."/>
        </authorList>
    </citation>
    <scope>NUCLEOTIDE SEQUENCE</scope>
</reference>
<reference evidence="2 3" key="1">
    <citation type="submission" date="2012-08" db="EMBL/GenBank/DDBJ databases">
        <title>Oryza genome evolution.</title>
        <authorList>
            <person name="Wing R.A."/>
        </authorList>
    </citation>
    <scope>NUCLEOTIDE SEQUENCE</scope>
</reference>
<sequence length="130" mass="14768">MNRNRGGGEKKGSGRDSRVERGEERSRVSKKKKKINKKRRDRGESTLAPALHRNRARAGQGVASRLGIDLPRAEHGRRRPAHPHRLLDGFIQWQLQILGGNGMWCLCSSELQCSKHQEAIQHVRFHGKAH</sequence>
<feature type="compositionally biased region" description="Basic and acidic residues" evidence="1">
    <location>
        <begin position="1"/>
        <end position="27"/>
    </location>
</feature>
<dbReference type="Gramene" id="LPERR02G10310.1">
    <property type="protein sequence ID" value="LPERR02G10310.1"/>
    <property type="gene ID" value="LPERR02G10310"/>
</dbReference>
<feature type="region of interest" description="Disordered" evidence="1">
    <location>
        <begin position="1"/>
        <end position="80"/>
    </location>
</feature>
<keyword evidence="3" id="KW-1185">Reference proteome</keyword>
<evidence type="ECO:0000313" key="2">
    <source>
        <dbReference type="EnsemblPlants" id="LPERR02G10310.1"/>
    </source>
</evidence>
<dbReference type="Proteomes" id="UP000032180">
    <property type="component" value="Chromosome 2"/>
</dbReference>
<protein>
    <submittedName>
        <fullName evidence="2">Uncharacterized protein</fullName>
    </submittedName>
</protein>
<evidence type="ECO:0000313" key="3">
    <source>
        <dbReference type="Proteomes" id="UP000032180"/>
    </source>
</evidence>
<organism evidence="2 3">
    <name type="scientific">Leersia perrieri</name>
    <dbReference type="NCBI Taxonomy" id="77586"/>
    <lineage>
        <taxon>Eukaryota</taxon>
        <taxon>Viridiplantae</taxon>
        <taxon>Streptophyta</taxon>
        <taxon>Embryophyta</taxon>
        <taxon>Tracheophyta</taxon>
        <taxon>Spermatophyta</taxon>
        <taxon>Magnoliopsida</taxon>
        <taxon>Liliopsida</taxon>
        <taxon>Poales</taxon>
        <taxon>Poaceae</taxon>
        <taxon>BOP clade</taxon>
        <taxon>Oryzoideae</taxon>
        <taxon>Oryzeae</taxon>
        <taxon>Oryzinae</taxon>
        <taxon>Leersia</taxon>
    </lineage>
</organism>
<evidence type="ECO:0000256" key="1">
    <source>
        <dbReference type="SAM" id="MobiDB-lite"/>
    </source>
</evidence>
<dbReference type="AlphaFoldDB" id="A0A0D9VET0"/>
<feature type="compositionally biased region" description="Basic residues" evidence="1">
    <location>
        <begin position="28"/>
        <end position="40"/>
    </location>
</feature>
<name>A0A0D9VET0_9ORYZ</name>